<comment type="function">
    <text evidence="8">Catalyzes the ATP-dependent amidation of the two carboxylate groups at positions a and c of cobyrinate, using either L-glutamine or ammonia as the nitrogen source.</text>
</comment>
<name>A0A4V1NUT2_9BACT</name>
<dbReference type="InterPro" id="IPR029062">
    <property type="entry name" value="Class_I_gatase-like"/>
</dbReference>
<keyword evidence="6 8" id="KW-0460">Magnesium</keyword>
<dbReference type="GO" id="GO:0009236">
    <property type="term" value="P:cobalamin biosynthetic process"/>
    <property type="evidence" value="ECO:0007669"/>
    <property type="project" value="UniProtKB-UniRule"/>
</dbReference>
<sequence>MIAFMVAGTGSGVGKTTLALALMAAFRERGQVVQPFKCGPDFLDTGHHMAICGRTSRNLDTWMLPAEANRELFDSACRDADVAIVEGMMGLFDGKSGEGERGSAAEIAKLLDLPVVLVLDAAKSARSIAAVVKGFESFDPQLRFAGIVLNGVSSEGHDRILQAAIKSISAIPLLGRFPQNPALAIPERHLGLRTAEEETDTTDRSARFAEAAHRYLDLAPLLKLSHPQSSIPMRAHRATLSDARIGVARDKAFSFYYEDNFDLLRECGAEIVPFSPLSDSNLPPALDALYLGGGYPELHAEQLIANQGMTKAIRNFAESGRPMYAECGGMIYLSQSLTTLDGHAFSMAGVLPLAFEMTSKLVQFGYVDLEFTEDCLLGPQGLTMRGHSFHYSRLKQQDTLPTSYRVQYSLSGQTELEGFRYRNILASYIHLHFRSNPALPENFLHTIRHIKANL</sequence>
<feature type="domain" description="CobQ/CobB/MinD/ParA nucleotide binding" evidence="9">
    <location>
        <begin position="5"/>
        <end position="189"/>
    </location>
</feature>
<feature type="site" description="Increases nucleophilicity of active site Cys" evidence="8">
    <location>
        <position position="430"/>
    </location>
</feature>
<keyword evidence="7 8" id="KW-0315">Glutamine amidotransferase</keyword>
<comment type="caution">
    <text evidence="11">The sequence shown here is derived from an EMBL/GenBank/DDBJ whole genome shotgun (WGS) entry which is preliminary data.</text>
</comment>
<keyword evidence="12" id="KW-1185">Reference proteome</keyword>
<comment type="miscellaneous">
    <text evidence="8">The a and c carboxylates of cobyrinate are activated for nucleophilic attack via formation of a phosphorylated intermediate by ATP. CbiA catalyzes first the amidation of the c-carboxylate, and then that of the a-carboxylate.</text>
</comment>
<gene>
    <name evidence="8" type="primary">cbiA</name>
    <name evidence="11" type="ORF">ESZ00_18425</name>
</gene>
<dbReference type="EMBL" id="SDMK01000005">
    <property type="protein sequence ID" value="RXS93328.1"/>
    <property type="molecule type" value="Genomic_DNA"/>
</dbReference>
<dbReference type="Pfam" id="PF01656">
    <property type="entry name" value="CbiA"/>
    <property type="match status" value="1"/>
</dbReference>
<dbReference type="GO" id="GO:0042242">
    <property type="term" value="F:cobyrinic acid a,c-diamide synthase activity"/>
    <property type="evidence" value="ECO:0007669"/>
    <property type="project" value="UniProtKB-UniRule"/>
</dbReference>
<dbReference type="UniPathway" id="UPA00148">
    <property type="reaction ID" value="UER00231"/>
</dbReference>
<dbReference type="NCBIfam" id="TIGR00379">
    <property type="entry name" value="cobB"/>
    <property type="match status" value="1"/>
</dbReference>
<keyword evidence="3 8" id="KW-0436">Ligase</keyword>
<dbReference type="EC" id="6.3.5.11" evidence="8"/>
<evidence type="ECO:0000256" key="4">
    <source>
        <dbReference type="ARBA" id="ARBA00022741"/>
    </source>
</evidence>
<dbReference type="PROSITE" id="PS51274">
    <property type="entry name" value="GATASE_COBBQ"/>
    <property type="match status" value="1"/>
</dbReference>
<comment type="pathway">
    <text evidence="8">Cofactor biosynthesis; adenosylcobalamin biosynthesis; cob(II)yrinate a,c-diamide from sirohydrochlorin (anaerobic route): step 10/10.</text>
</comment>
<dbReference type="InterPro" id="IPR002586">
    <property type="entry name" value="CobQ/CobB/MinD/ParA_Nub-bd_dom"/>
</dbReference>
<dbReference type="SUPFAM" id="SSF52317">
    <property type="entry name" value="Class I glutamine amidotransferase-like"/>
    <property type="match status" value="1"/>
</dbReference>
<comment type="catalytic activity">
    <reaction evidence="8">
        <text>cob(II)yrinate + 2 L-glutamine + 2 ATP + 2 H2O = cob(II)yrinate a,c diamide + 2 L-glutamate + 2 ADP + 2 phosphate + 2 H(+)</text>
        <dbReference type="Rhea" id="RHEA:26289"/>
        <dbReference type="ChEBI" id="CHEBI:15377"/>
        <dbReference type="ChEBI" id="CHEBI:15378"/>
        <dbReference type="ChEBI" id="CHEBI:29985"/>
        <dbReference type="ChEBI" id="CHEBI:30616"/>
        <dbReference type="ChEBI" id="CHEBI:43474"/>
        <dbReference type="ChEBI" id="CHEBI:58359"/>
        <dbReference type="ChEBI" id="CHEBI:58537"/>
        <dbReference type="ChEBI" id="CHEBI:58894"/>
        <dbReference type="ChEBI" id="CHEBI:456216"/>
        <dbReference type="EC" id="6.3.5.11"/>
    </reaction>
</comment>
<feature type="domain" description="CobB/CobQ-like glutamine amidotransferase" evidence="10">
    <location>
        <begin position="244"/>
        <end position="436"/>
    </location>
</feature>
<dbReference type="AlphaFoldDB" id="A0A4V1NUT2"/>
<evidence type="ECO:0000259" key="10">
    <source>
        <dbReference type="Pfam" id="PF07685"/>
    </source>
</evidence>
<dbReference type="Proteomes" id="UP000290253">
    <property type="component" value="Unassembled WGS sequence"/>
</dbReference>
<feature type="active site" description="Nucleophile" evidence="8">
    <location>
        <position position="327"/>
    </location>
</feature>
<dbReference type="InterPro" id="IPR011698">
    <property type="entry name" value="GATase_3"/>
</dbReference>
<dbReference type="HAMAP" id="MF_00027">
    <property type="entry name" value="CobB_CbiA"/>
    <property type="match status" value="1"/>
</dbReference>
<keyword evidence="5 8" id="KW-0067">ATP-binding</keyword>
<evidence type="ECO:0000259" key="9">
    <source>
        <dbReference type="Pfam" id="PF01656"/>
    </source>
</evidence>
<evidence type="ECO:0000256" key="5">
    <source>
        <dbReference type="ARBA" id="ARBA00022840"/>
    </source>
</evidence>
<evidence type="ECO:0000313" key="12">
    <source>
        <dbReference type="Proteomes" id="UP000290253"/>
    </source>
</evidence>
<dbReference type="Pfam" id="PF07685">
    <property type="entry name" value="GATase_3"/>
    <property type="match status" value="1"/>
</dbReference>
<keyword evidence="2 8" id="KW-0169">Cobalamin biosynthesis</keyword>
<evidence type="ECO:0000256" key="8">
    <source>
        <dbReference type="HAMAP-Rule" id="MF_00027"/>
    </source>
</evidence>
<dbReference type="PANTHER" id="PTHR43873:SF1">
    <property type="entry name" value="COBYRINATE A,C-DIAMIDE SYNTHASE"/>
    <property type="match status" value="1"/>
</dbReference>
<reference evidence="11 12" key="1">
    <citation type="journal article" date="2016" name="Int. J. Syst. Evol. Microbiol.">
        <title>Acidipila dinghuensis sp. nov., an acidobacterium isolated from forest soil.</title>
        <authorList>
            <person name="Jiang Y.W."/>
            <person name="Wang J."/>
            <person name="Chen M.H."/>
            <person name="Lv Y.Y."/>
            <person name="Qiu L.H."/>
        </authorList>
    </citation>
    <scope>NUCLEOTIDE SEQUENCE [LARGE SCALE GENOMIC DNA]</scope>
    <source>
        <strain evidence="11 12">DHOF10</strain>
    </source>
</reference>
<dbReference type="Gene3D" id="3.40.50.300">
    <property type="entry name" value="P-loop containing nucleotide triphosphate hydrolases"/>
    <property type="match status" value="2"/>
</dbReference>
<evidence type="ECO:0000313" key="11">
    <source>
        <dbReference type="EMBL" id="RXS93328.1"/>
    </source>
</evidence>
<comment type="domain">
    <text evidence="8">Comprises of two domains. The C-terminal domain contains the binding site for glutamine and catalyzes the hydrolysis of this substrate to glutamate and ammonia. The N-terminal domain is anticipated to bind ATP and cobyrinate and catalyzes the ultimate synthesis of the diamide product. The ammonia produced via the glutaminase domain is probably translocated to the adjacent domain via a molecular tunnel, where it reacts with an activated intermediate.</text>
</comment>
<dbReference type="SUPFAM" id="SSF52540">
    <property type="entry name" value="P-loop containing nucleoside triphosphate hydrolases"/>
    <property type="match status" value="1"/>
</dbReference>
<dbReference type="NCBIfam" id="NF002204">
    <property type="entry name" value="PRK01077.1"/>
    <property type="match status" value="1"/>
</dbReference>
<evidence type="ECO:0000256" key="3">
    <source>
        <dbReference type="ARBA" id="ARBA00022598"/>
    </source>
</evidence>
<proteinExistence type="inferred from homology"/>
<dbReference type="GO" id="GO:0005524">
    <property type="term" value="F:ATP binding"/>
    <property type="evidence" value="ECO:0007669"/>
    <property type="project" value="UniProtKB-UniRule"/>
</dbReference>
<dbReference type="Gene3D" id="3.40.50.880">
    <property type="match status" value="1"/>
</dbReference>
<evidence type="ECO:0000256" key="2">
    <source>
        <dbReference type="ARBA" id="ARBA00022573"/>
    </source>
</evidence>
<comment type="similarity">
    <text evidence="8">Belongs to the CobB/CbiA family.</text>
</comment>
<dbReference type="InterPro" id="IPR027417">
    <property type="entry name" value="P-loop_NTPase"/>
</dbReference>
<dbReference type="PANTHER" id="PTHR43873">
    <property type="entry name" value="COBYRINATE A,C-DIAMIDE SYNTHASE"/>
    <property type="match status" value="1"/>
</dbReference>
<evidence type="ECO:0000256" key="6">
    <source>
        <dbReference type="ARBA" id="ARBA00022842"/>
    </source>
</evidence>
<dbReference type="InterPro" id="IPR004484">
    <property type="entry name" value="CbiA/CobB_synth"/>
</dbReference>
<evidence type="ECO:0000256" key="1">
    <source>
        <dbReference type="ARBA" id="ARBA00001946"/>
    </source>
</evidence>
<dbReference type="RefSeq" id="WP_129209871.1">
    <property type="nucleotide sequence ID" value="NZ_BMGU01000002.1"/>
</dbReference>
<comment type="cofactor">
    <cofactor evidence="1 8">
        <name>Mg(2+)</name>
        <dbReference type="ChEBI" id="CHEBI:18420"/>
    </cofactor>
</comment>
<keyword evidence="4 8" id="KW-0547">Nucleotide-binding</keyword>
<protein>
    <recommendedName>
        <fullName evidence="8">Cobyrinate a,c-diamide synthase</fullName>
        <ecNumber evidence="8">6.3.5.11</ecNumber>
    </recommendedName>
    <alternativeName>
        <fullName evidence="8">Cobyrinic acid a,c-diamide synthetase</fullName>
    </alternativeName>
</protein>
<dbReference type="OrthoDB" id="9764035at2"/>
<evidence type="ECO:0000256" key="7">
    <source>
        <dbReference type="ARBA" id="ARBA00022962"/>
    </source>
</evidence>
<organism evidence="11 12">
    <name type="scientific">Silvibacterium dinghuense</name>
    <dbReference type="NCBI Taxonomy" id="1560006"/>
    <lineage>
        <taxon>Bacteria</taxon>
        <taxon>Pseudomonadati</taxon>
        <taxon>Acidobacteriota</taxon>
        <taxon>Terriglobia</taxon>
        <taxon>Terriglobales</taxon>
        <taxon>Acidobacteriaceae</taxon>
        <taxon>Silvibacterium</taxon>
    </lineage>
</organism>
<accession>A0A4V1NUT2</accession>
<dbReference type="CDD" id="cd03130">
    <property type="entry name" value="GATase1_CobB"/>
    <property type="match status" value="1"/>
</dbReference>
<dbReference type="CDD" id="cd05388">
    <property type="entry name" value="CobB_N"/>
    <property type="match status" value="1"/>
</dbReference>